<dbReference type="InterPro" id="IPR004843">
    <property type="entry name" value="Calcineurin-like_PHP"/>
</dbReference>
<accession>A0ABP8JHX3</accession>
<dbReference type="Proteomes" id="UP001500454">
    <property type="component" value="Unassembled WGS sequence"/>
</dbReference>
<dbReference type="InterPro" id="IPR029052">
    <property type="entry name" value="Metallo-depent_PP-like"/>
</dbReference>
<dbReference type="EMBL" id="BAABHA010000015">
    <property type="protein sequence ID" value="GAA4391050.1"/>
    <property type="molecule type" value="Genomic_DNA"/>
</dbReference>
<evidence type="ECO:0000313" key="3">
    <source>
        <dbReference type="Proteomes" id="UP001500454"/>
    </source>
</evidence>
<dbReference type="Pfam" id="PF00149">
    <property type="entry name" value="Metallophos"/>
    <property type="match status" value="1"/>
</dbReference>
<reference evidence="3" key="1">
    <citation type="journal article" date="2019" name="Int. J. Syst. Evol. Microbiol.">
        <title>The Global Catalogue of Microorganisms (GCM) 10K type strain sequencing project: providing services to taxonomists for standard genome sequencing and annotation.</title>
        <authorList>
            <consortium name="The Broad Institute Genomics Platform"/>
            <consortium name="The Broad Institute Genome Sequencing Center for Infectious Disease"/>
            <person name="Wu L."/>
            <person name="Ma J."/>
        </authorList>
    </citation>
    <scope>NUCLEOTIDE SEQUENCE [LARGE SCALE GENOMIC DNA]</scope>
    <source>
        <strain evidence="3">JCM 17924</strain>
    </source>
</reference>
<dbReference type="PANTHER" id="PTHR42850:SF4">
    <property type="entry name" value="ZINC-DEPENDENT ENDOPOLYPHOSPHATASE"/>
    <property type="match status" value="1"/>
</dbReference>
<name>A0ABP8JHX3_9BACT</name>
<dbReference type="CDD" id="cd00144">
    <property type="entry name" value="MPP_PPP_family"/>
    <property type="match status" value="1"/>
</dbReference>
<evidence type="ECO:0000259" key="1">
    <source>
        <dbReference type="Pfam" id="PF00149"/>
    </source>
</evidence>
<dbReference type="InterPro" id="IPR050126">
    <property type="entry name" value="Ap4A_hydrolase"/>
</dbReference>
<dbReference type="PANTHER" id="PTHR42850">
    <property type="entry name" value="METALLOPHOSPHOESTERASE"/>
    <property type="match status" value="1"/>
</dbReference>
<comment type="caution">
    <text evidence="2">The sequence shown here is derived from an EMBL/GenBank/DDBJ whole genome shotgun (WGS) entry which is preliminary data.</text>
</comment>
<dbReference type="Gene3D" id="3.60.21.10">
    <property type="match status" value="1"/>
</dbReference>
<gene>
    <name evidence="2" type="ORF">GCM10023186_39940</name>
</gene>
<protein>
    <submittedName>
        <fullName evidence="2">Metallophosphoesterase family protein</fullName>
    </submittedName>
</protein>
<evidence type="ECO:0000313" key="2">
    <source>
        <dbReference type="EMBL" id="GAA4391050.1"/>
    </source>
</evidence>
<dbReference type="RefSeq" id="WP_345227079.1">
    <property type="nucleotide sequence ID" value="NZ_BAABHA010000015.1"/>
</dbReference>
<sequence>MPRYATTDLHGCLQTFRRLVEDRLRLQTTDTLYVLGDYINKGPDSRGVLDYLMQLQHEGYQIHCLLGNHDQELLDAARGNTAATWASEPDRVRTLRSFGVQRPADIPARYLSWLAALPLTLELPDFVLVHAGLNFRLPPEAMWADTHAMLNIKRFTFDASRLQGRRLLHGHSPIPTAELQRRVNQRAGAIDLDTGCVYRLNPEFSHLAALNLDTWELILQPNSEDFYPIAHHTAR</sequence>
<organism evidence="2 3">
    <name type="scientific">Hymenobacter koreensis</name>
    <dbReference type="NCBI Taxonomy" id="1084523"/>
    <lineage>
        <taxon>Bacteria</taxon>
        <taxon>Pseudomonadati</taxon>
        <taxon>Bacteroidota</taxon>
        <taxon>Cytophagia</taxon>
        <taxon>Cytophagales</taxon>
        <taxon>Hymenobacteraceae</taxon>
        <taxon>Hymenobacter</taxon>
    </lineage>
</organism>
<keyword evidence="3" id="KW-1185">Reference proteome</keyword>
<feature type="domain" description="Calcineurin-like phosphoesterase" evidence="1">
    <location>
        <begin position="3"/>
        <end position="175"/>
    </location>
</feature>
<proteinExistence type="predicted"/>
<dbReference type="SUPFAM" id="SSF56300">
    <property type="entry name" value="Metallo-dependent phosphatases"/>
    <property type="match status" value="1"/>
</dbReference>